<feature type="transmembrane region" description="Helical" evidence="8">
    <location>
        <begin position="84"/>
        <end position="103"/>
    </location>
</feature>
<dbReference type="InterPro" id="IPR005829">
    <property type="entry name" value="Sugar_transporter_CS"/>
</dbReference>
<comment type="subcellular location">
    <subcellularLocation>
        <location evidence="1">Cell membrane</location>
        <topology evidence="1">Multi-pass membrane protein</topology>
    </subcellularLocation>
</comment>
<dbReference type="InterPro" id="IPR011701">
    <property type="entry name" value="MFS"/>
</dbReference>
<feature type="transmembrane region" description="Helical" evidence="8">
    <location>
        <begin position="442"/>
        <end position="461"/>
    </location>
</feature>
<feature type="domain" description="Major facilitator superfamily (MFS) profile" evidence="9">
    <location>
        <begin position="18"/>
        <end position="466"/>
    </location>
</feature>
<evidence type="ECO:0000256" key="3">
    <source>
        <dbReference type="ARBA" id="ARBA00022475"/>
    </source>
</evidence>
<dbReference type="PANTHER" id="PTHR42718">
    <property type="entry name" value="MAJOR FACILITATOR SUPERFAMILY MULTIDRUG TRANSPORTER MFSC"/>
    <property type="match status" value="1"/>
</dbReference>
<dbReference type="EMBL" id="BONJ01000020">
    <property type="protein sequence ID" value="GIG15327.1"/>
    <property type="molecule type" value="Genomic_DNA"/>
</dbReference>
<evidence type="ECO:0000259" key="9">
    <source>
        <dbReference type="PROSITE" id="PS50850"/>
    </source>
</evidence>
<dbReference type="GO" id="GO:0022857">
    <property type="term" value="F:transmembrane transporter activity"/>
    <property type="evidence" value="ECO:0007669"/>
    <property type="project" value="InterPro"/>
</dbReference>
<reference evidence="10" key="1">
    <citation type="submission" date="2021-01" db="EMBL/GenBank/DDBJ databases">
        <title>Whole genome shotgun sequence of Catellatospora methionotrophica NBRC 14553.</title>
        <authorList>
            <person name="Komaki H."/>
            <person name="Tamura T."/>
        </authorList>
    </citation>
    <scope>NUCLEOTIDE SEQUENCE</scope>
    <source>
        <strain evidence="10">NBRC 14553</strain>
    </source>
</reference>
<sequence>MSSSEPDRAVPDPRRWKALALLCVAMFVVNLDAQIVLLAIPSIEQDLGFTSGSEQWVLSAYLLTFGGLLMLGGRMADLLGRRRMFFIGTTMFLLASVLCGLAWTGEVLIAARTLQGASAAVMAPTALSILVTTFDEGSERNKALGIWSGIAGFGATAALLVGGPINDLLGWEWIFFLNVPIALILLGLGPVLLRESRGERRNAFDIAGAITVTLALVLLVYAVVEAPDAGWLSAQTLGLIAASIVVFAIFAWVETRSAAPLVPLRIFRNGTLVGGNIVMLLLGMIGFGMGLLVSLYAQQVLGYSALIFGLGMAVMTVMTVFGSAVGQALVTRVGFKPVAAGAMTLLGIGCLLLSRISPDGSYLGDILIPLLVFGPGLGGCYVAATIASQTGVAADEAGLASGINSAGFQIGGALGVAICSTVAASVTGAATGTVAINDGFRAAFIACVVFAVLGLAVALLLRANRPAASPAAPAAEDVPAPRTGAPVHAQAGE</sequence>
<feature type="region of interest" description="Disordered" evidence="7">
    <location>
        <begin position="471"/>
        <end position="493"/>
    </location>
</feature>
<feature type="transmembrane region" description="Helical" evidence="8">
    <location>
        <begin position="303"/>
        <end position="325"/>
    </location>
</feature>
<feature type="transmembrane region" description="Helical" evidence="8">
    <location>
        <begin position="337"/>
        <end position="354"/>
    </location>
</feature>
<dbReference type="GO" id="GO:0005886">
    <property type="term" value="C:plasma membrane"/>
    <property type="evidence" value="ECO:0007669"/>
    <property type="project" value="UniProtKB-SubCell"/>
</dbReference>
<dbReference type="InterPro" id="IPR020846">
    <property type="entry name" value="MFS_dom"/>
</dbReference>
<proteinExistence type="predicted"/>
<feature type="compositionally biased region" description="Low complexity" evidence="7">
    <location>
        <begin position="471"/>
        <end position="482"/>
    </location>
</feature>
<feature type="transmembrane region" description="Helical" evidence="8">
    <location>
        <begin position="109"/>
        <end position="131"/>
    </location>
</feature>
<protein>
    <submittedName>
        <fullName evidence="10">MFS transporter</fullName>
    </submittedName>
</protein>
<feature type="transmembrane region" description="Helical" evidence="8">
    <location>
        <begin position="18"/>
        <end position="43"/>
    </location>
</feature>
<keyword evidence="11" id="KW-1185">Reference proteome</keyword>
<keyword evidence="5 8" id="KW-1133">Transmembrane helix</keyword>
<organism evidence="10 11">
    <name type="scientific">Catellatospora methionotrophica</name>
    <dbReference type="NCBI Taxonomy" id="121620"/>
    <lineage>
        <taxon>Bacteria</taxon>
        <taxon>Bacillati</taxon>
        <taxon>Actinomycetota</taxon>
        <taxon>Actinomycetes</taxon>
        <taxon>Micromonosporales</taxon>
        <taxon>Micromonosporaceae</taxon>
        <taxon>Catellatospora</taxon>
    </lineage>
</organism>
<accession>A0A8J3L6K3</accession>
<dbReference type="Pfam" id="PF07690">
    <property type="entry name" value="MFS_1"/>
    <property type="match status" value="1"/>
</dbReference>
<dbReference type="AlphaFoldDB" id="A0A8J3L6K3"/>
<feature type="transmembrane region" description="Helical" evidence="8">
    <location>
        <begin position="366"/>
        <end position="387"/>
    </location>
</feature>
<evidence type="ECO:0000313" key="11">
    <source>
        <dbReference type="Proteomes" id="UP000660339"/>
    </source>
</evidence>
<feature type="transmembrane region" description="Helical" evidence="8">
    <location>
        <begin position="230"/>
        <end position="253"/>
    </location>
</feature>
<comment type="caution">
    <text evidence="10">The sequence shown here is derived from an EMBL/GenBank/DDBJ whole genome shotgun (WGS) entry which is preliminary data.</text>
</comment>
<dbReference type="PANTHER" id="PTHR42718:SF46">
    <property type="entry name" value="BLR6921 PROTEIN"/>
    <property type="match status" value="1"/>
</dbReference>
<keyword evidence="4 8" id="KW-0812">Transmembrane</keyword>
<evidence type="ECO:0000256" key="4">
    <source>
        <dbReference type="ARBA" id="ARBA00022692"/>
    </source>
</evidence>
<evidence type="ECO:0000256" key="5">
    <source>
        <dbReference type="ARBA" id="ARBA00022989"/>
    </source>
</evidence>
<evidence type="ECO:0000256" key="6">
    <source>
        <dbReference type="ARBA" id="ARBA00023136"/>
    </source>
</evidence>
<feature type="transmembrane region" description="Helical" evidence="8">
    <location>
        <begin position="408"/>
        <end position="430"/>
    </location>
</feature>
<dbReference type="CDD" id="cd17321">
    <property type="entry name" value="MFS_MMR_MDR_like"/>
    <property type="match status" value="1"/>
</dbReference>
<dbReference type="PROSITE" id="PS50850">
    <property type="entry name" value="MFS"/>
    <property type="match status" value="1"/>
</dbReference>
<evidence type="ECO:0000256" key="2">
    <source>
        <dbReference type="ARBA" id="ARBA00022448"/>
    </source>
</evidence>
<keyword evidence="2" id="KW-0813">Transport</keyword>
<dbReference type="Gene3D" id="1.20.1720.10">
    <property type="entry name" value="Multidrug resistance protein D"/>
    <property type="match status" value="1"/>
</dbReference>
<evidence type="ECO:0000256" key="8">
    <source>
        <dbReference type="SAM" id="Phobius"/>
    </source>
</evidence>
<keyword evidence="3" id="KW-1003">Cell membrane</keyword>
<evidence type="ECO:0000256" key="1">
    <source>
        <dbReference type="ARBA" id="ARBA00004651"/>
    </source>
</evidence>
<dbReference type="RefSeq" id="WP_166379755.1">
    <property type="nucleotide sequence ID" value="NZ_BAAATT010000005.1"/>
</dbReference>
<feature type="transmembrane region" description="Helical" evidence="8">
    <location>
        <begin position="55"/>
        <end position="72"/>
    </location>
</feature>
<evidence type="ECO:0000313" key="10">
    <source>
        <dbReference type="EMBL" id="GIG15327.1"/>
    </source>
</evidence>
<keyword evidence="6 8" id="KW-0472">Membrane</keyword>
<dbReference type="Gene3D" id="1.20.1250.20">
    <property type="entry name" value="MFS general substrate transporter like domains"/>
    <property type="match status" value="1"/>
</dbReference>
<evidence type="ECO:0000256" key="7">
    <source>
        <dbReference type="SAM" id="MobiDB-lite"/>
    </source>
</evidence>
<dbReference type="SUPFAM" id="SSF103473">
    <property type="entry name" value="MFS general substrate transporter"/>
    <property type="match status" value="1"/>
</dbReference>
<gene>
    <name evidence="10" type="ORF">Cme02nite_36590</name>
</gene>
<feature type="transmembrane region" description="Helical" evidence="8">
    <location>
        <begin position="204"/>
        <end position="224"/>
    </location>
</feature>
<dbReference type="Proteomes" id="UP000660339">
    <property type="component" value="Unassembled WGS sequence"/>
</dbReference>
<dbReference type="InterPro" id="IPR036259">
    <property type="entry name" value="MFS_trans_sf"/>
</dbReference>
<feature type="transmembrane region" description="Helical" evidence="8">
    <location>
        <begin position="143"/>
        <end position="161"/>
    </location>
</feature>
<dbReference type="PROSITE" id="PS00216">
    <property type="entry name" value="SUGAR_TRANSPORT_1"/>
    <property type="match status" value="1"/>
</dbReference>
<feature type="transmembrane region" description="Helical" evidence="8">
    <location>
        <begin position="173"/>
        <end position="192"/>
    </location>
</feature>
<feature type="transmembrane region" description="Helical" evidence="8">
    <location>
        <begin position="273"/>
        <end position="297"/>
    </location>
</feature>
<name>A0A8J3L6K3_9ACTN</name>